<organism evidence="1 2">
    <name type="scientific">Leptospira vanthielii</name>
    <dbReference type="NCBI Taxonomy" id="293085"/>
    <lineage>
        <taxon>Bacteria</taxon>
        <taxon>Pseudomonadati</taxon>
        <taxon>Spirochaetota</taxon>
        <taxon>Spirochaetia</taxon>
        <taxon>Leptospirales</taxon>
        <taxon>Leptospiraceae</taxon>
        <taxon>Leptospira</taxon>
    </lineage>
</organism>
<dbReference type="Gene3D" id="3.40.50.10320">
    <property type="entry name" value="LmbE-like"/>
    <property type="match status" value="1"/>
</dbReference>
<comment type="caution">
    <text evidence="1">The sequence shown here is derived from an EMBL/GenBank/DDBJ whole genome shotgun (WGS) entry which is preliminary data.</text>
</comment>
<dbReference type="Proteomes" id="UP000298112">
    <property type="component" value="Unassembled WGS sequence"/>
</dbReference>
<reference evidence="2" key="1">
    <citation type="journal article" date="2019" name="PLoS Negl. Trop. Dis.">
        <title>Revisiting the worldwide diversity of Leptospira species in the environment.</title>
        <authorList>
            <person name="Vincent A.T."/>
            <person name="Schiettekatte O."/>
            <person name="Bourhy P."/>
            <person name="Veyrier F.J."/>
            <person name="Picardeau M."/>
        </authorList>
    </citation>
    <scope>NUCLEOTIDE SEQUENCE [LARGE SCALE GENOMIC DNA]</scope>
    <source>
        <strain evidence="2">201601955</strain>
    </source>
</reference>
<protein>
    <submittedName>
        <fullName evidence="1">PIG-L family deacetylase</fullName>
    </submittedName>
</protein>
<accession>A0ABY2NST4</accession>
<keyword evidence="2" id="KW-1185">Reference proteome</keyword>
<gene>
    <name evidence="1" type="ORF">EHQ95_02100</name>
</gene>
<evidence type="ECO:0000313" key="1">
    <source>
        <dbReference type="EMBL" id="TGM60692.1"/>
    </source>
</evidence>
<name>A0ABY2NST4_9LEPT</name>
<dbReference type="EMBL" id="RQHF01000008">
    <property type="protein sequence ID" value="TGM60692.1"/>
    <property type="molecule type" value="Genomic_DNA"/>
</dbReference>
<dbReference type="Pfam" id="PF02585">
    <property type="entry name" value="PIG-L"/>
    <property type="match status" value="1"/>
</dbReference>
<evidence type="ECO:0000313" key="2">
    <source>
        <dbReference type="Proteomes" id="UP000298112"/>
    </source>
</evidence>
<proteinExistence type="predicted"/>
<dbReference type="InterPro" id="IPR003737">
    <property type="entry name" value="GlcNAc_PI_deacetylase-related"/>
</dbReference>
<dbReference type="SUPFAM" id="SSF102588">
    <property type="entry name" value="LmbE-like"/>
    <property type="match status" value="1"/>
</dbReference>
<sequence>MMKKVLILAAHPDDEVLGCGGILSKYQGSGVEFKIVFIGEGSSCRYTELDSKESKDAINFRNACAIKALDSLGVQNFVFHNLPCGRFDQIPIIEINKIIEKEITSFSPDTLFTHSVFDANNDHKIVFHSTIMATRPGAKNSVSKLYSFEVLSSSEWNFQSPFVANYFESLSEQDVENKWKALEIYESETKEFPFPRSRLGIKTQSMSRGMQAGCSFAEAFYLVRELK</sequence>
<dbReference type="InterPro" id="IPR024078">
    <property type="entry name" value="LmbE-like_dom_sf"/>
</dbReference>